<feature type="transmembrane region" description="Helical" evidence="2">
    <location>
        <begin position="6"/>
        <end position="25"/>
    </location>
</feature>
<keyword evidence="2" id="KW-0812">Transmembrane</keyword>
<evidence type="ECO:0000313" key="3">
    <source>
        <dbReference type="EMBL" id="QHQ34815.1"/>
    </source>
</evidence>
<evidence type="ECO:0000256" key="1">
    <source>
        <dbReference type="SAM" id="MobiDB-lite"/>
    </source>
</evidence>
<keyword evidence="2" id="KW-1133">Transmembrane helix</keyword>
<name>A0A6P1SZ63_9RHOB</name>
<gene>
    <name evidence="3" type="ORF">GO499_06185</name>
</gene>
<evidence type="ECO:0000256" key="2">
    <source>
        <dbReference type="SAM" id="Phobius"/>
    </source>
</evidence>
<keyword evidence="4" id="KW-1185">Reference proteome</keyword>
<organism evidence="3 4">
    <name type="scientific">Algicella marina</name>
    <dbReference type="NCBI Taxonomy" id="2683284"/>
    <lineage>
        <taxon>Bacteria</taxon>
        <taxon>Pseudomonadati</taxon>
        <taxon>Pseudomonadota</taxon>
        <taxon>Alphaproteobacteria</taxon>
        <taxon>Rhodobacterales</taxon>
        <taxon>Paracoccaceae</taxon>
        <taxon>Algicella</taxon>
    </lineage>
</organism>
<dbReference type="EMBL" id="CP046620">
    <property type="protein sequence ID" value="QHQ34815.1"/>
    <property type="molecule type" value="Genomic_DNA"/>
</dbReference>
<protein>
    <submittedName>
        <fullName evidence="3">Uncharacterized protein</fullName>
    </submittedName>
</protein>
<feature type="region of interest" description="Disordered" evidence="1">
    <location>
        <begin position="77"/>
        <end position="98"/>
    </location>
</feature>
<dbReference type="KEGG" id="amaq:GO499_06185"/>
<feature type="transmembrane region" description="Helical" evidence="2">
    <location>
        <begin position="32"/>
        <end position="53"/>
    </location>
</feature>
<sequence>MPFLGASIIAGLLFFILNFLSSLLLDGPNQTTFGALLEALIKTAVFSTLFHYLHNWVAKLFGWYRLDNPEAKHRFDKTPALDQARETAMPAAPRGEEV</sequence>
<dbReference type="RefSeq" id="WP_161861381.1">
    <property type="nucleotide sequence ID" value="NZ_CP046620.1"/>
</dbReference>
<proteinExistence type="predicted"/>
<dbReference type="Proteomes" id="UP000464495">
    <property type="component" value="Chromosome"/>
</dbReference>
<dbReference type="AlphaFoldDB" id="A0A6P1SZ63"/>
<accession>A0A6P1SZ63</accession>
<keyword evidence="2" id="KW-0472">Membrane</keyword>
<reference evidence="3 4" key="1">
    <citation type="submission" date="2019-12" db="EMBL/GenBank/DDBJ databases">
        <title>Complete genome sequence of Algicella marina strain 9Alg 56(T) isolated from the red alga Tichocarpus crinitus.</title>
        <authorList>
            <person name="Kim S.-G."/>
            <person name="Nedashkovskaya O.I."/>
        </authorList>
    </citation>
    <scope>NUCLEOTIDE SEQUENCE [LARGE SCALE GENOMIC DNA]</scope>
    <source>
        <strain evidence="3 4">9Alg 56</strain>
    </source>
</reference>
<evidence type="ECO:0000313" key="4">
    <source>
        <dbReference type="Proteomes" id="UP000464495"/>
    </source>
</evidence>